<dbReference type="UniPathway" id="UPA00253">
    <property type="reaction ID" value="UER00332"/>
</dbReference>
<comment type="catalytic activity">
    <reaction evidence="14 16">
        <text>nicotinate beta-D-ribonucleotide + ATP + H(+) = deamido-NAD(+) + diphosphate</text>
        <dbReference type="Rhea" id="RHEA:22860"/>
        <dbReference type="ChEBI" id="CHEBI:15378"/>
        <dbReference type="ChEBI" id="CHEBI:30616"/>
        <dbReference type="ChEBI" id="CHEBI:33019"/>
        <dbReference type="ChEBI" id="CHEBI:57502"/>
        <dbReference type="ChEBI" id="CHEBI:58437"/>
        <dbReference type="EC" id="2.7.7.18"/>
    </reaction>
</comment>
<evidence type="ECO:0000256" key="4">
    <source>
        <dbReference type="ARBA" id="ARBA00005019"/>
    </source>
</evidence>
<keyword evidence="9 16" id="KW-0548">Nucleotidyltransferase</keyword>
<evidence type="ECO:0000259" key="17">
    <source>
        <dbReference type="Pfam" id="PF01467"/>
    </source>
</evidence>
<evidence type="ECO:0000256" key="1">
    <source>
        <dbReference type="ARBA" id="ARBA00001946"/>
    </source>
</evidence>
<evidence type="ECO:0000256" key="2">
    <source>
        <dbReference type="ARBA" id="ARBA00004173"/>
    </source>
</evidence>
<protein>
    <recommendedName>
        <fullName evidence="16">Nicotinamide-nucleotide adenylyltransferase</fullName>
        <ecNumber evidence="16">2.7.7.1</ecNumber>
        <ecNumber evidence="16">2.7.7.18</ecNumber>
    </recommendedName>
</protein>
<dbReference type="InterPro" id="IPR045094">
    <property type="entry name" value="NMNAT_euk"/>
</dbReference>
<dbReference type="InterPro" id="IPR005248">
    <property type="entry name" value="NadD/NMNAT"/>
</dbReference>
<dbReference type="EMBL" id="GECU01017629">
    <property type="protein sequence ID" value="JAS90077.1"/>
    <property type="molecule type" value="Transcribed_RNA"/>
</dbReference>
<evidence type="ECO:0000256" key="7">
    <source>
        <dbReference type="ARBA" id="ARBA00022642"/>
    </source>
</evidence>
<dbReference type="PANTHER" id="PTHR12039">
    <property type="entry name" value="NICOTINAMIDE MONONUCLEOTIDE ADENYLYLTRANSFERASE"/>
    <property type="match status" value="1"/>
</dbReference>
<evidence type="ECO:0000256" key="8">
    <source>
        <dbReference type="ARBA" id="ARBA00022679"/>
    </source>
</evidence>
<comment type="function">
    <text evidence="15">Catalyzes the formation of NAD(+) from nicotinamide mononucleotide (NMN) and ATP. Can also use the deamidated form; nicotinic acid mononucleotide (NaMN) as substrate with the same efficiency. Can use triazofurin monophosphate (TrMP) as substrate. Can also use GTP and ITP as nucleotide donors. Also catalyzes the reverse reaction, i.e. the pyrophosphorolytic cleavage of NAD(+). For the pyrophosphorolytic activity, can use NAD(+), NADH, NaAD, nicotinic acid adenine dinucleotide phosphate (NHD), nicotinamide guanine dinucleotide (NGD) as substrates. Fails to cleave phosphorylated dinucleotides NADP(+), NADPH and NaADP(+). Protects against axonal degeneration following injury. May be involved in the maintenance of axonal integrity. Also functions as a stress-response chaperone protein that prevents toxic aggregation of proteins; this function may be independent of its NAD(+) synthesis activity.</text>
</comment>
<proteinExistence type="inferred from homology"/>
<feature type="domain" description="Cytidyltransferase-like" evidence="17">
    <location>
        <begin position="9"/>
        <end position="217"/>
    </location>
</feature>
<evidence type="ECO:0000256" key="14">
    <source>
        <dbReference type="ARBA" id="ARBA00048721"/>
    </source>
</evidence>
<dbReference type="GO" id="GO:0004515">
    <property type="term" value="F:nicotinate-nucleotide adenylyltransferase activity"/>
    <property type="evidence" value="ECO:0007669"/>
    <property type="project" value="UniProtKB-EC"/>
</dbReference>
<evidence type="ECO:0000256" key="5">
    <source>
        <dbReference type="ARBA" id="ARBA00007064"/>
    </source>
</evidence>
<dbReference type="EC" id="2.7.7.1" evidence="16"/>
<keyword evidence="8 16" id="KW-0808">Transferase</keyword>
<keyword evidence="12 16" id="KW-0520">NAD</keyword>
<evidence type="ECO:0000256" key="16">
    <source>
        <dbReference type="RuleBase" id="RU362021"/>
    </source>
</evidence>
<dbReference type="GO" id="GO:0005524">
    <property type="term" value="F:ATP binding"/>
    <property type="evidence" value="ECO:0007669"/>
    <property type="project" value="UniProtKB-KW"/>
</dbReference>
<evidence type="ECO:0000256" key="12">
    <source>
        <dbReference type="ARBA" id="ARBA00023027"/>
    </source>
</evidence>
<evidence type="ECO:0000256" key="15">
    <source>
        <dbReference type="ARBA" id="ARBA00093425"/>
    </source>
</evidence>
<sequence>MPVIKVVLLVVGSFNPPTIMHLRMLEIARDYLDRTGQYKVIGGVMSPVHDKYGKKDLACSLDRCEMLRLALNSSSWIRMSEWESRQDHWTRTRLVLQHHQNQLNAALSCNESPNKRHRSEEHQWVAKVLEHCNKDEKVVVKLLCGGDVIQSFNTPGLWLDEDIECIVADHGLVVITREDVNPAKIIYESDLLYKYQKNIAIVPEWITNEISSTKIRRALRRGESVKYLVADSVIEYIHKNGLYMTNDKP</sequence>
<comment type="subcellular location">
    <subcellularLocation>
        <location evidence="2">Mitochondrion</location>
    </subcellularLocation>
</comment>
<keyword evidence="7 16" id="KW-0662">Pyridine nucleotide biosynthesis</keyword>
<dbReference type="AlphaFoldDB" id="A0A1B6IT44"/>
<comment type="pathway">
    <text evidence="4">Cofactor biosynthesis; NAD(+) biosynthesis; deamido-NAD(+) from nicotinate D-ribonucleotide: step 1/1.</text>
</comment>
<dbReference type="FunFam" id="3.40.50.620:FF:000221">
    <property type="entry name" value="Nicotinamide/nicotinic acid mononucleotide adenylyltransferase 3"/>
    <property type="match status" value="1"/>
</dbReference>
<dbReference type="InterPro" id="IPR004821">
    <property type="entry name" value="Cyt_trans-like"/>
</dbReference>
<comment type="catalytic activity">
    <reaction evidence="16">
        <text>beta-nicotinamide D-ribonucleotide + ATP + H(+) = diphosphate + NAD(+)</text>
        <dbReference type="Rhea" id="RHEA:21360"/>
        <dbReference type="ChEBI" id="CHEBI:14649"/>
        <dbReference type="ChEBI" id="CHEBI:15378"/>
        <dbReference type="ChEBI" id="CHEBI:30616"/>
        <dbReference type="ChEBI" id="CHEBI:33019"/>
        <dbReference type="ChEBI" id="CHEBI:57540"/>
        <dbReference type="EC" id="2.7.7.1"/>
    </reaction>
</comment>
<dbReference type="CDD" id="cd09286">
    <property type="entry name" value="NMNAT_Eukarya"/>
    <property type="match status" value="1"/>
</dbReference>
<accession>A0A1B6IT44</accession>
<evidence type="ECO:0000313" key="18">
    <source>
        <dbReference type="EMBL" id="JAS90077.1"/>
    </source>
</evidence>
<evidence type="ECO:0000256" key="11">
    <source>
        <dbReference type="ARBA" id="ARBA00022840"/>
    </source>
</evidence>
<name>A0A1B6IT44_9HEMI</name>
<dbReference type="Pfam" id="PF01467">
    <property type="entry name" value="CTP_transf_like"/>
    <property type="match status" value="1"/>
</dbReference>
<dbReference type="InterPro" id="IPR051182">
    <property type="entry name" value="Euk_NMN_adenylyltrnsfrase"/>
</dbReference>
<dbReference type="GO" id="GO:0005759">
    <property type="term" value="C:mitochondrial matrix"/>
    <property type="evidence" value="ECO:0007669"/>
    <property type="project" value="UniProtKB-ARBA"/>
</dbReference>
<keyword evidence="11 16" id="KW-0067">ATP-binding</keyword>
<evidence type="ECO:0000256" key="10">
    <source>
        <dbReference type="ARBA" id="ARBA00022741"/>
    </source>
</evidence>
<evidence type="ECO:0000256" key="9">
    <source>
        <dbReference type="ARBA" id="ARBA00022695"/>
    </source>
</evidence>
<evidence type="ECO:0000256" key="6">
    <source>
        <dbReference type="ARBA" id="ARBA00011881"/>
    </source>
</evidence>
<dbReference type="NCBIfam" id="TIGR00482">
    <property type="entry name" value="nicotinate (nicotinamide) nucleotide adenylyltransferase"/>
    <property type="match status" value="1"/>
</dbReference>
<organism evidence="18">
    <name type="scientific">Homalodisca liturata</name>
    <dbReference type="NCBI Taxonomy" id="320908"/>
    <lineage>
        <taxon>Eukaryota</taxon>
        <taxon>Metazoa</taxon>
        <taxon>Ecdysozoa</taxon>
        <taxon>Arthropoda</taxon>
        <taxon>Hexapoda</taxon>
        <taxon>Insecta</taxon>
        <taxon>Pterygota</taxon>
        <taxon>Neoptera</taxon>
        <taxon>Paraneoptera</taxon>
        <taxon>Hemiptera</taxon>
        <taxon>Auchenorrhyncha</taxon>
        <taxon>Membracoidea</taxon>
        <taxon>Cicadellidae</taxon>
        <taxon>Cicadellinae</taxon>
        <taxon>Proconiini</taxon>
        <taxon>Homalodisca</taxon>
    </lineage>
</organism>
<comment type="similarity">
    <text evidence="5 16">Belongs to the eukaryotic NMN adenylyltransferase family.</text>
</comment>
<evidence type="ECO:0000256" key="13">
    <source>
        <dbReference type="ARBA" id="ARBA00023128"/>
    </source>
</evidence>
<comment type="subunit">
    <text evidence="6">Homotetramer.</text>
</comment>
<dbReference type="Gene3D" id="3.40.50.620">
    <property type="entry name" value="HUPs"/>
    <property type="match status" value="1"/>
</dbReference>
<dbReference type="InterPro" id="IPR014729">
    <property type="entry name" value="Rossmann-like_a/b/a_fold"/>
</dbReference>
<keyword evidence="10 16" id="KW-0547">Nucleotide-binding</keyword>
<comment type="cofactor">
    <cofactor evidence="1">
        <name>Mg(2+)</name>
        <dbReference type="ChEBI" id="CHEBI:18420"/>
    </cofactor>
</comment>
<comment type="pathway">
    <text evidence="3 16">Cofactor biosynthesis; NAD(+) biosynthesis; NAD(+) from nicotinamide D-ribonucleotide: step 1/1.</text>
</comment>
<dbReference type="EC" id="2.7.7.18" evidence="16"/>
<dbReference type="GO" id="GO:0000309">
    <property type="term" value="F:nicotinamide-nucleotide adenylyltransferase activity"/>
    <property type="evidence" value="ECO:0007669"/>
    <property type="project" value="UniProtKB-EC"/>
</dbReference>
<reference evidence="18" key="1">
    <citation type="submission" date="2015-11" db="EMBL/GenBank/DDBJ databases">
        <title>De novo transcriptome assembly of four potential Pierce s Disease insect vectors from Arizona vineyards.</title>
        <authorList>
            <person name="Tassone E.E."/>
        </authorList>
    </citation>
    <scope>NUCLEOTIDE SEQUENCE</scope>
</reference>
<dbReference type="GO" id="GO:0009435">
    <property type="term" value="P:NAD+ biosynthetic process"/>
    <property type="evidence" value="ECO:0007669"/>
    <property type="project" value="UniProtKB-UniPathway"/>
</dbReference>
<dbReference type="SUPFAM" id="SSF52374">
    <property type="entry name" value="Nucleotidylyl transferase"/>
    <property type="match status" value="1"/>
</dbReference>
<keyword evidence="13" id="KW-0496">Mitochondrion</keyword>
<evidence type="ECO:0000256" key="3">
    <source>
        <dbReference type="ARBA" id="ARBA00004658"/>
    </source>
</evidence>
<gene>
    <name evidence="18" type="ORF">g.24556</name>
</gene>
<dbReference type="PANTHER" id="PTHR12039:SF0">
    <property type="entry name" value="NICOTINAMIDE-NUCLEOTIDE ADENYLYLTRANSFERASE"/>
    <property type="match status" value="1"/>
</dbReference>